<evidence type="ECO:0000313" key="1">
    <source>
        <dbReference type="EMBL" id="KAJ1188486.1"/>
    </source>
</evidence>
<sequence>MTKVGSLNPIGGLLCAYPRSRASQRVPSVPLRRCFVLVVELTSGAVLPPMVRAQRGGAARRRTRSDPPVSGRWGRLCARRLLIQRGMPIYILVGIVFDRSCDPPQSSGAAPQTMAPAAHRPCRGSSPHLPLVWCFCLLEPSRLSAG</sequence>
<gene>
    <name evidence="1" type="ORF">NDU88_005247</name>
</gene>
<organism evidence="1 2">
    <name type="scientific">Pleurodeles waltl</name>
    <name type="common">Iberian ribbed newt</name>
    <dbReference type="NCBI Taxonomy" id="8319"/>
    <lineage>
        <taxon>Eukaryota</taxon>
        <taxon>Metazoa</taxon>
        <taxon>Chordata</taxon>
        <taxon>Craniata</taxon>
        <taxon>Vertebrata</taxon>
        <taxon>Euteleostomi</taxon>
        <taxon>Amphibia</taxon>
        <taxon>Batrachia</taxon>
        <taxon>Caudata</taxon>
        <taxon>Salamandroidea</taxon>
        <taxon>Salamandridae</taxon>
        <taxon>Pleurodelinae</taxon>
        <taxon>Pleurodeles</taxon>
    </lineage>
</organism>
<evidence type="ECO:0000313" key="2">
    <source>
        <dbReference type="Proteomes" id="UP001066276"/>
    </source>
</evidence>
<dbReference type="Proteomes" id="UP001066276">
    <property type="component" value="Chromosome 3_1"/>
</dbReference>
<dbReference type="EMBL" id="JANPWB010000005">
    <property type="protein sequence ID" value="KAJ1188486.1"/>
    <property type="molecule type" value="Genomic_DNA"/>
</dbReference>
<keyword evidence="2" id="KW-1185">Reference proteome</keyword>
<protein>
    <submittedName>
        <fullName evidence="1">Uncharacterized protein</fullName>
    </submittedName>
</protein>
<accession>A0AAV7UJB6</accession>
<name>A0AAV7UJB6_PLEWA</name>
<dbReference type="AlphaFoldDB" id="A0AAV7UJB6"/>
<reference evidence="1" key="1">
    <citation type="journal article" date="2022" name="bioRxiv">
        <title>Sequencing and chromosome-scale assembly of the giantPleurodeles waltlgenome.</title>
        <authorList>
            <person name="Brown T."/>
            <person name="Elewa A."/>
            <person name="Iarovenko S."/>
            <person name="Subramanian E."/>
            <person name="Araus A.J."/>
            <person name="Petzold A."/>
            <person name="Susuki M."/>
            <person name="Suzuki K.-i.T."/>
            <person name="Hayashi T."/>
            <person name="Toyoda A."/>
            <person name="Oliveira C."/>
            <person name="Osipova E."/>
            <person name="Leigh N.D."/>
            <person name="Simon A."/>
            <person name="Yun M.H."/>
        </authorList>
    </citation>
    <scope>NUCLEOTIDE SEQUENCE</scope>
    <source>
        <strain evidence="1">20211129_DDA</strain>
        <tissue evidence="1">Liver</tissue>
    </source>
</reference>
<proteinExistence type="predicted"/>
<comment type="caution">
    <text evidence="1">The sequence shown here is derived from an EMBL/GenBank/DDBJ whole genome shotgun (WGS) entry which is preliminary data.</text>
</comment>